<dbReference type="Proteomes" id="UP000008467">
    <property type="component" value="Chromosome"/>
</dbReference>
<keyword evidence="3 5" id="KW-1133">Transmembrane helix</keyword>
<dbReference type="PROSITE" id="PS51012">
    <property type="entry name" value="ABC_TM2"/>
    <property type="match status" value="1"/>
</dbReference>
<feature type="transmembrane region" description="Helical" evidence="5">
    <location>
        <begin position="21"/>
        <end position="40"/>
    </location>
</feature>
<dbReference type="InterPro" id="IPR047817">
    <property type="entry name" value="ABC2_TM_bact-type"/>
</dbReference>
<feature type="transmembrane region" description="Helical" evidence="5">
    <location>
        <begin position="52"/>
        <end position="73"/>
    </location>
</feature>
<feature type="transmembrane region" description="Helical" evidence="5">
    <location>
        <begin position="128"/>
        <end position="151"/>
    </location>
</feature>
<name>F2JQG8_CELLD</name>
<dbReference type="PIRSF" id="PIRSF006648">
    <property type="entry name" value="DrrB"/>
    <property type="match status" value="1"/>
</dbReference>
<evidence type="ECO:0000256" key="4">
    <source>
        <dbReference type="ARBA" id="ARBA00023136"/>
    </source>
</evidence>
<organism evidence="7 8">
    <name type="scientific">Cellulosilyticum lentocellum (strain ATCC 49066 / DSM 5427 / NCIMB 11756 / RHM5)</name>
    <name type="common">Clostridium lentocellum</name>
    <dbReference type="NCBI Taxonomy" id="642492"/>
    <lineage>
        <taxon>Bacteria</taxon>
        <taxon>Bacillati</taxon>
        <taxon>Bacillota</taxon>
        <taxon>Clostridia</taxon>
        <taxon>Lachnospirales</taxon>
        <taxon>Cellulosilyticaceae</taxon>
        <taxon>Cellulosilyticum</taxon>
    </lineage>
</organism>
<dbReference type="PRINTS" id="PR00164">
    <property type="entry name" value="ABC2TRNSPORT"/>
</dbReference>
<dbReference type="RefSeq" id="WP_013658230.1">
    <property type="nucleotide sequence ID" value="NC_015275.1"/>
</dbReference>
<evidence type="ECO:0000313" key="7">
    <source>
        <dbReference type="EMBL" id="ADZ84952.1"/>
    </source>
</evidence>
<keyword evidence="8" id="KW-1185">Reference proteome</keyword>
<dbReference type="HOGENOM" id="CLU_099748_0_0_9"/>
<reference evidence="7 8" key="1">
    <citation type="journal article" date="2011" name="J. Bacteriol.">
        <title>Complete genome sequence of the cellulose-degrading bacterium Cellulosilyticum lentocellum.</title>
        <authorList>
            <consortium name="US DOE Joint Genome Institute"/>
            <person name="Miller D.A."/>
            <person name="Suen G."/>
            <person name="Bruce D."/>
            <person name="Copeland A."/>
            <person name="Cheng J.F."/>
            <person name="Detter C."/>
            <person name="Goodwin L.A."/>
            <person name="Han C.S."/>
            <person name="Hauser L.J."/>
            <person name="Land M.L."/>
            <person name="Lapidus A."/>
            <person name="Lucas S."/>
            <person name="Meincke L."/>
            <person name="Pitluck S."/>
            <person name="Tapia R."/>
            <person name="Teshima H."/>
            <person name="Woyke T."/>
            <person name="Fox B.G."/>
            <person name="Angert E.R."/>
            <person name="Currie C.R."/>
        </authorList>
    </citation>
    <scope>NUCLEOTIDE SEQUENCE [LARGE SCALE GENOMIC DNA]</scope>
    <source>
        <strain evidence="8">ATCC 49066 / DSM 5427 / NCIMB 11756 / RHM5</strain>
    </source>
</reference>
<feature type="transmembrane region" description="Helical" evidence="5">
    <location>
        <begin position="217"/>
        <end position="236"/>
    </location>
</feature>
<evidence type="ECO:0000313" key="8">
    <source>
        <dbReference type="Proteomes" id="UP000008467"/>
    </source>
</evidence>
<evidence type="ECO:0000259" key="6">
    <source>
        <dbReference type="PROSITE" id="PS51012"/>
    </source>
</evidence>
<evidence type="ECO:0000256" key="2">
    <source>
        <dbReference type="ARBA" id="ARBA00022692"/>
    </source>
</evidence>
<dbReference type="InterPro" id="IPR000412">
    <property type="entry name" value="ABC_2_transport"/>
</dbReference>
<comment type="similarity">
    <text evidence="5">Belongs to the ABC-2 integral membrane protein family.</text>
</comment>
<evidence type="ECO:0000256" key="3">
    <source>
        <dbReference type="ARBA" id="ARBA00022989"/>
    </source>
</evidence>
<keyword evidence="5" id="KW-0813">Transport</keyword>
<evidence type="ECO:0000256" key="1">
    <source>
        <dbReference type="ARBA" id="ARBA00004141"/>
    </source>
</evidence>
<gene>
    <name evidence="7" type="ordered locus">Clole_3259</name>
</gene>
<dbReference type="KEGG" id="cle:Clole_3259"/>
<keyword evidence="5" id="KW-1003">Cell membrane</keyword>
<dbReference type="GO" id="GO:0043190">
    <property type="term" value="C:ATP-binding cassette (ABC) transporter complex"/>
    <property type="evidence" value="ECO:0007669"/>
    <property type="project" value="InterPro"/>
</dbReference>
<dbReference type="Pfam" id="PF01061">
    <property type="entry name" value="ABC2_membrane"/>
    <property type="match status" value="1"/>
</dbReference>
<dbReference type="InterPro" id="IPR013525">
    <property type="entry name" value="ABC2_TM"/>
</dbReference>
<keyword evidence="2 5" id="KW-0812">Transmembrane</keyword>
<dbReference type="STRING" id="642492.Clole_3259"/>
<dbReference type="GO" id="GO:0140359">
    <property type="term" value="F:ABC-type transporter activity"/>
    <property type="evidence" value="ECO:0007669"/>
    <property type="project" value="InterPro"/>
</dbReference>
<dbReference type="PANTHER" id="PTHR43229">
    <property type="entry name" value="NODULATION PROTEIN J"/>
    <property type="match status" value="1"/>
</dbReference>
<dbReference type="PANTHER" id="PTHR43229:SF2">
    <property type="entry name" value="NODULATION PROTEIN J"/>
    <property type="match status" value="1"/>
</dbReference>
<feature type="transmembrane region" description="Helical" evidence="5">
    <location>
        <begin position="158"/>
        <end position="178"/>
    </location>
</feature>
<keyword evidence="4 5" id="KW-0472">Membrane</keyword>
<comment type="subcellular location">
    <subcellularLocation>
        <location evidence="5">Cell membrane</location>
        <topology evidence="5">Multi-pass membrane protein</topology>
    </subcellularLocation>
    <subcellularLocation>
        <location evidence="1">Membrane</location>
        <topology evidence="1">Multi-pass membrane protein</topology>
    </subcellularLocation>
</comment>
<feature type="domain" description="ABC transmembrane type-2" evidence="6">
    <location>
        <begin position="19"/>
        <end position="239"/>
    </location>
</feature>
<dbReference type="InterPro" id="IPR051784">
    <property type="entry name" value="Nod_factor_ABC_transporter"/>
</dbReference>
<dbReference type="EMBL" id="CP002582">
    <property type="protein sequence ID" value="ADZ84952.1"/>
    <property type="molecule type" value="Genomic_DNA"/>
</dbReference>
<dbReference type="eggNOG" id="COG1511">
    <property type="taxonomic scope" value="Bacteria"/>
</dbReference>
<proteinExistence type="inferred from homology"/>
<accession>F2JQG8</accession>
<feature type="transmembrane region" description="Helical" evidence="5">
    <location>
        <begin position="94"/>
        <end position="122"/>
    </location>
</feature>
<protein>
    <recommendedName>
        <fullName evidence="5">Transport permease protein</fullName>
    </recommendedName>
</protein>
<sequence>MRVFAFTSRNRKEILRDRLNLMFGLGFPLVLLFLLSAIQANIPVDLFVIHKLIPGIAVFGLSFISLFSGMLIAKDRGTSFLMRLFTTPLTASDYILGYTLPLLPIAIMQSLICFIAAFFLGLEISMNVVLALLVMLPTSVLFIGFGLLAGTLFNDKQVGAVCGALLTNLSAWLSGTWFDLSLVGGWFKTVAYAMPFAHAVEAGRAALTGNYSEIMPHLWWVIGYAVVIMAVAIIIFKKKMNSDQI</sequence>
<evidence type="ECO:0000256" key="5">
    <source>
        <dbReference type="RuleBase" id="RU361157"/>
    </source>
</evidence>
<dbReference type="AlphaFoldDB" id="F2JQG8"/>